<dbReference type="Proteomes" id="UP001642483">
    <property type="component" value="Unassembled WGS sequence"/>
</dbReference>
<proteinExistence type="predicted"/>
<dbReference type="EMBL" id="CAWYQH010000024">
    <property type="protein sequence ID" value="CAK8676063.1"/>
    <property type="molecule type" value="Genomic_DNA"/>
</dbReference>
<feature type="compositionally biased region" description="Basic residues" evidence="1">
    <location>
        <begin position="432"/>
        <end position="446"/>
    </location>
</feature>
<reference evidence="2 3" key="1">
    <citation type="submission" date="2024-02" db="EMBL/GenBank/DDBJ databases">
        <authorList>
            <person name="Daric V."/>
            <person name="Darras S."/>
        </authorList>
    </citation>
    <scope>NUCLEOTIDE SEQUENCE [LARGE SCALE GENOMIC DNA]</scope>
</reference>
<gene>
    <name evidence="2" type="ORF">CVLEPA_LOCUS5563</name>
</gene>
<protein>
    <submittedName>
        <fullName evidence="2">Uncharacterized protein</fullName>
    </submittedName>
</protein>
<keyword evidence="3" id="KW-1185">Reference proteome</keyword>
<evidence type="ECO:0000313" key="2">
    <source>
        <dbReference type="EMBL" id="CAK8676063.1"/>
    </source>
</evidence>
<accession>A0ABP0FB65</accession>
<feature type="region of interest" description="Disordered" evidence="1">
    <location>
        <begin position="432"/>
        <end position="455"/>
    </location>
</feature>
<comment type="caution">
    <text evidence="2">The sequence shown here is derived from an EMBL/GenBank/DDBJ whole genome shotgun (WGS) entry which is preliminary data.</text>
</comment>
<organism evidence="2 3">
    <name type="scientific">Clavelina lepadiformis</name>
    <name type="common">Light-bulb sea squirt</name>
    <name type="synonym">Ascidia lepadiformis</name>
    <dbReference type="NCBI Taxonomy" id="159417"/>
    <lineage>
        <taxon>Eukaryota</taxon>
        <taxon>Metazoa</taxon>
        <taxon>Chordata</taxon>
        <taxon>Tunicata</taxon>
        <taxon>Ascidiacea</taxon>
        <taxon>Aplousobranchia</taxon>
        <taxon>Clavelinidae</taxon>
        <taxon>Clavelina</taxon>
    </lineage>
</organism>
<evidence type="ECO:0000256" key="1">
    <source>
        <dbReference type="SAM" id="MobiDB-lite"/>
    </source>
</evidence>
<evidence type="ECO:0000313" key="3">
    <source>
        <dbReference type="Proteomes" id="UP001642483"/>
    </source>
</evidence>
<name>A0ABP0FB65_CLALP</name>
<feature type="compositionally biased region" description="Polar residues" evidence="1">
    <location>
        <begin position="66"/>
        <end position="94"/>
    </location>
</feature>
<sequence>MYASVAMTSPAKQPHHAVHKVKHKMKICQPMPGLFSEPIQLHKIKKTVVASNGDHPATKPRSSSSTKKPNVVSNKSTVEQSSTKSSGHKLTSGNGKIASAGFPSKLGSSKQLQDVNGRASLNGNEAKQSVQQKSDGHSKRENKLFKLKHDGKNTSADIVTLKKKPKPENLRDSTDVIVGSHPCPVKLSGEEISNDKNISQLSTSTFAATHHEEEFKVNCSVSVQNESRQGELGDNVFDNLMSMNSASDFVVSCEVDYHTQDANEIESKLTIDLSSPKCKDQNRKEELQCPERSDDFLLNCISLPHQSRTEDKDMWRSSDASPIHKSGDPLLMANQVSSTNDQGFFSTDLDIISNRADVFTCKTSQGLAMKSESVLPFVSKNSEIISNNIADHAVSNEERQKLKRKLHDKHMLKHKHKKHKHSRDQSLYLHDKHSHKHKHKKHKHEKYLKEQKHSKEPVEKTFVKTELFSNSIKTELNDNAFPIKEEPLSPFAPEKTDSRGERFSDIDEKKFKTSPGSCIPMSMYMQALSTDLEVVDRFLFSRPEFKSLVHLETDPNGEASVLHAYQHELDRLSEKDREAFARDFCALCFIEEKKHQPDFVMGIVHGAATWMPDFLEFLSEEHADLRVKSEVLGQRDIITMSIKEFRDQVRRTYSNESGMYRYGPMRQISLVGAVHEEAGGYSPDILDMLERDPFLNITSPWGEMSCVDLECRSLSNDGPILWIRPGEQMVPAADIKGSPTKRRRYW</sequence>
<feature type="compositionally biased region" description="Polar residues" evidence="1">
    <location>
        <begin position="106"/>
        <end position="133"/>
    </location>
</feature>
<feature type="region of interest" description="Disordered" evidence="1">
    <location>
        <begin position="50"/>
        <end position="141"/>
    </location>
</feature>